<dbReference type="EMBL" id="BPLQ01010232">
    <property type="protein sequence ID" value="GIY49459.1"/>
    <property type="molecule type" value="Genomic_DNA"/>
</dbReference>
<evidence type="ECO:0000313" key="3">
    <source>
        <dbReference type="Proteomes" id="UP001054837"/>
    </source>
</evidence>
<comment type="caution">
    <text evidence="2">The sequence shown here is derived from an EMBL/GenBank/DDBJ whole genome shotgun (WGS) entry which is preliminary data.</text>
</comment>
<keyword evidence="3" id="KW-1185">Reference proteome</keyword>
<evidence type="ECO:0000256" key="1">
    <source>
        <dbReference type="SAM" id="MobiDB-lite"/>
    </source>
</evidence>
<accession>A0AAV4TTQ1</accession>
<dbReference type="AlphaFoldDB" id="A0AAV4TTQ1"/>
<proteinExistence type="predicted"/>
<organism evidence="2 3">
    <name type="scientific">Caerostris darwini</name>
    <dbReference type="NCBI Taxonomy" id="1538125"/>
    <lineage>
        <taxon>Eukaryota</taxon>
        <taxon>Metazoa</taxon>
        <taxon>Ecdysozoa</taxon>
        <taxon>Arthropoda</taxon>
        <taxon>Chelicerata</taxon>
        <taxon>Arachnida</taxon>
        <taxon>Araneae</taxon>
        <taxon>Araneomorphae</taxon>
        <taxon>Entelegynae</taxon>
        <taxon>Araneoidea</taxon>
        <taxon>Araneidae</taxon>
        <taxon>Caerostris</taxon>
    </lineage>
</organism>
<protein>
    <submittedName>
        <fullName evidence="2">Uncharacterized protein</fullName>
    </submittedName>
</protein>
<evidence type="ECO:0000313" key="2">
    <source>
        <dbReference type="EMBL" id="GIY49459.1"/>
    </source>
</evidence>
<reference evidence="2 3" key="1">
    <citation type="submission" date="2021-06" db="EMBL/GenBank/DDBJ databases">
        <title>Caerostris darwini draft genome.</title>
        <authorList>
            <person name="Kono N."/>
            <person name="Arakawa K."/>
        </authorList>
    </citation>
    <scope>NUCLEOTIDE SEQUENCE [LARGE SCALE GENOMIC DNA]</scope>
</reference>
<gene>
    <name evidence="2" type="ORF">CDAR_382181</name>
</gene>
<dbReference type="Proteomes" id="UP001054837">
    <property type="component" value="Unassembled WGS sequence"/>
</dbReference>
<name>A0AAV4TTQ1_9ARAC</name>
<sequence>MPTLCECTRFITRVSDHLSSTRLDDATDPSELWLNPPEPQRQGGKKSVSNSTHIPPVELKKKKFPGSHLKGNKEKNDSPLFKGFGIRGLRSGNHIPNVNRLI</sequence>
<feature type="region of interest" description="Disordered" evidence="1">
    <location>
        <begin position="18"/>
        <end position="86"/>
    </location>
</feature>